<reference evidence="4 5" key="1">
    <citation type="submission" date="2016-10" db="EMBL/GenBank/DDBJ databases">
        <authorList>
            <person name="de Groot N.N."/>
        </authorList>
    </citation>
    <scope>NUCLEOTIDE SEQUENCE [LARGE SCALE GENOMIC DNA]</scope>
    <source>
        <strain evidence="4 5">CGMCC 1.7054</strain>
    </source>
</reference>
<feature type="region of interest" description="Disordered" evidence="1">
    <location>
        <begin position="1"/>
        <end position="23"/>
    </location>
</feature>
<gene>
    <name evidence="4" type="ORF">SAMN04487966_104191</name>
</gene>
<dbReference type="STRING" id="574650.SAMN04487966_104191"/>
<evidence type="ECO:0000313" key="4">
    <source>
        <dbReference type="EMBL" id="SFV22552.1"/>
    </source>
</evidence>
<sequence>MSPEQSSAAVPADRPAGAEGAETPLADLVGEWVTFPDVAERWDMPVTRVHNLVGDRRLLAARIGEVRSIPALLLGEGGPLESLRGTAMVLQDAGFTDEQAIRWLFTPDDTLPGRPIDALRDGRKTEIRRRASALGW</sequence>
<dbReference type="EMBL" id="FPCG01000004">
    <property type="protein sequence ID" value="SFV22552.1"/>
    <property type="molecule type" value="Genomic_DNA"/>
</dbReference>
<organism evidence="4 5">
    <name type="scientific">Micrococcus terreus</name>
    <dbReference type="NCBI Taxonomy" id="574650"/>
    <lineage>
        <taxon>Bacteria</taxon>
        <taxon>Bacillati</taxon>
        <taxon>Actinomycetota</taxon>
        <taxon>Actinomycetes</taxon>
        <taxon>Micrococcales</taxon>
        <taxon>Micrococcaceae</taxon>
        <taxon>Micrococcus</taxon>
    </lineage>
</organism>
<feature type="domain" description="DNA-binding protein Rv2175c wHTH" evidence="3">
    <location>
        <begin position="31"/>
        <end position="74"/>
    </location>
</feature>
<accession>A0A1I7MKU9</accession>
<dbReference type="Proteomes" id="UP000198881">
    <property type="component" value="Unassembled WGS sequence"/>
</dbReference>
<dbReference type="Pfam" id="PF18367">
    <property type="entry name" value="Rv2175c_C"/>
    <property type="match status" value="1"/>
</dbReference>
<evidence type="ECO:0000256" key="1">
    <source>
        <dbReference type="SAM" id="MobiDB-lite"/>
    </source>
</evidence>
<proteinExistence type="predicted"/>
<dbReference type="AlphaFoldDB" id="A0A1I7MKU9"/>
<evidence type="ECO:0000259" key="2">
    <source>
        <dbReference type="Pfam" id="PF18367"/>
    </source>
</evidence>
<dbReference type="Pfam" id="PF21531">
    <property type="entry name" value="Rv2175c_wHTH"/>
    <property type="match status" value="1"/>
</dbReference>
<keyword evidence="5" id="KW-1185">Reference proteome</keyword>
<evidence type="ECO:0000259" key="3">
    <source>
        <dbReference type="Pfam" id="PF21531"/>
    </source>
</evidence>
<name>A0A1I7MKU9_9MICC</name>
<dbReference type="InterPro" id="IPR048576">
    <property type="entry name" value="Rv2175c_wHTH"/>
</dbReference>
<evidence type="ECO:0000313" key="5">
    <source>
        <dbReference type="Proteomes" id="UP000198881"/>
    </source>
</evidence>
<protein>
    <submittedName>
        <fullName evidence="4">Uncharacterized protein</fullName>
    </submittedName>
</protein>
<dbReference type="InterPro" id="IPR041098">
    <property type="entry name" value="Rv2175c_C"/>
</dbReference>
<feature type="domain" description="Rv2175c C-terminal" evidence="2">
    <location>
        <begin position="81"/>
        <end position="135"/>
    </location>
</feature>
<dbReference type="GO" id="GO:0003677">
    <property type="term" value="F:DNA binding"/>
    <property type="evidence" value="ECO:0007669"/>
    <property type="project" value="InterPro"/>
</dbReference>